<evidence type="ECO:0000313" key="2">
    <source>
        <dbReference type="EMBL" id="GAA0324302.1"/>
    </source>
</evidence>
<dbReference type="InterPro" id="IPR025510">
    <property type="entry name" value="DUF4397"/>
</dbReference>
<evidence type="ECO:0000313" key="3">
    <source>
        <dbReference type="Proteomes" id="UP001500782"/>
    </source>
</evidence>
<reference evidence="2 3" key="1">
    <citation type="journal article" date="2019" name="Int. J. Syst. Evol. Microbiol.">
        <title>The Global Catalogue of Microorganisms (GCM) 10K type strain sequencing project: providing services to taxonomists for standard genome sequencing and annotation.</title>
        <authorList>
            <consortium name="The Broad Institute Genomics Platform"/>
            <consortium name="The Broad Institute Genome Sequencing Center for Infectious Disease"/>
            <person name="Wu L."/>
            <person name="Ma J."/>
        </authorList>
    </citation>
    <scope>NUCLEOTIDE SEQUENCE [LARGE SCALE GENOMIC DNA]</scope>
    <source>
        <strain evidence="2 3">JCM 9731</strain>
    </source>
</reference>
<dbReference type="RefSeq" id="WP_343797558.1">
    <property type="nucleotide sequence ID" value="NZ_BAAADJ010000014.1"/>
</dbReference>
<feature type="domain" description="DUF4397" evidence="1">
    <location>
        <begin position="30"/>
        <end position="142"/>
    </location>
</feature>
<sequence length="233" mass="26399">MRRPLINVALIFSLVFAPSPPIYSSSSVATFRFLSTTYISGQVDLFIDGEKTISDVSNRKGSHYIKLTSGYHLIEVKRTHRDRETTLVSKSMEFNKFPSTLVLFGNNQKLLDILRLDDQVNIEKGKTQLRLLHLLPRGSKLHLYIRGEKIIQAGTYKTPTEYAAIEPGDYPLEVRTGNHQLVVSLPQVQLQPNSAYTLLFYDNKGKVGTTLLQDGGFIQAEHLLLKNPPEDWR</sequence>
<accession>A0ABN0W3Q0</accession>
<dbReference type="Pfam" id="PF14344">
    <property type="entry name" value="DUF4397"/>
    <property type="match status" value="1"/>
</dbReference>
<protein>
    <recommendedName>
        <fullName evidence="1">DUF4397 domain-containing protein</fullName>
    </recommendedName>
</protein>
<name>A0ABN0W3Q0_9BACI</name>
<dbReference type="Proteomes" id="UP001500782">
    <property type="component" value="Unassembled WGS sequence"/>
</dbReference>
<proteinExistence type="predicted"/>
<keyword evidence="3" id="KW-1185">Reference proteome</keyword>
<comment type="caution">
    <text evidence="2">The sequence shown here is derived from an EMBL/GenBank/DDBJ whole genome shotgun (WGS) entry which is preliminary data.</text>
</comment>
<gene>
    <name evidence="2" type="ORF">GCM10008967_13560</name>
</gene>
<organism evidence="2 3">
    <name type="scientific">Bacillus carboniphilus</name>
    <dbReference type="NCBI Taxonomy" id="86663"/>
    <lineage>
        <taxon>Bacteria</taxon>
        <taxon>Bacillati</taxon>
        <taxon>Bacillota</taxon>
        <taxon>Bacilli</taxon>
        <taxon>Bacillales</taxon>
        <taxon>Bacillaceae</taxon>
        <taxon>Bacillus</taxon>
    </lineage>
</organism>
<dbReference type="EMBL" id="BAAADJ010000014">
    <property type="protein sequence ID" value="GAA0324302.1"/>
    <property type="molecule type" value="Genomic_DNA"/>
</dbReference>
<evidence type="ECO:0000259" key="1">
    <source>
        <dbReference type="Pfam" id="PF14344"/>
    </source>
</evidence>